<dbReference type="PROSITE" id="PS50039">
    <property type="entry name" value="FORK_HEAD_3"/>
    <property type="match status" value="1"/>
</dbReference>
<keyword evidence="1" id="KW-0238">DNA-binding</keyword>
<evidence type="ECO:0000256" key="1">
    <source>
        <dbReference type="ARBA" id="ARBA00023125"/>
    </source>
</evidence>
<keyword evidence="4" id="KW-1185">Reference proteome</keyword>
<comment type="caution">
    <text evidence="3">The sequence shown here is derived from an EMBL/GenBank/DDBJ whole genome shotgun (WGS) entry which is preliminary data.</text>
</comment>
<gene>
    <name evidence="3" type="ORF">NQG31_09015</name>
</gene>
<dbReference type="RefSeq" id="WP_034816400.1">
    <property type="nucleotide sequence ID" value="NZ_JANIEK010000032.1"/>
</dbReference>
<protein>
    <submittedName>
        <fullName evidence="3">Forkhead box transcription factor</fullName>
    </submittedName>
</protein>
<evidence type="ECO:0000259" key="2">
    <source>
        <dbReference type="PROSITE" id="PS50039"/>
    </source>
</evidence>
<dbReference type="InterPro" id="IPR001766">
    <property type="entry name" value="Fork_head_dom"/>
</dbReference>
<proteinExistence type="predicted"/>
<name>A0ABT2L193_9BACL</name>
<dbReference type="Proteomes" id="UP001206821">
    <property type="component" value="Unassembled WGS sequence"/>
</dbReference>
<reference evidence="3 4" key="1">
    <citation type="submission" date="2022-07" db="EMBL/GenBank/DDBJ databases">
        <title>Genomic and pangenome structural analysis of the polyextremophile Exiguobacterium.</title>
        <authorList>
            <person name="Shen L."/>
        </authorList>
    </citation>
    <scope>NUCLEOTIDE SEQUENCE [LARGE SCALE GENOMIC DNA]</scope>
    <source>
        <strain evidence="3 4">12_1</strain>
    </source>
</reference>
<feature type="domain" description="Fork-head" evidence="2">
    <location>
        <begin position="21"/>
        <end position="87"/>
    </location>
</feature>
<evidence type="ECO:0000313" key="4">
    <source>
        <dbReference type="Proteomes" id="UP001206821"/>
    </source>
</evidence>
<dbReference type="Gene3D" id="1.10.10.10">
    <property type="entry name" value="Winged helix-like DNA-binding domain superfamily/Winged helix DNA-binding domain"/>
    <property type="match status" value="1"/>
</dbReference>
<dbReference type="InterPro" id="IPR036388">
    <property type="entry name" value="WH-like_DNA-bd_sf"/>
</dbReference>
<sequence>MRLDLVRKIEFAIRHHGGTATLKEIYDYVEKSFYQLGLDGYKDWKSQVRKHIHMNSSDCDIYRGERDLFYAVKGKGKGIWGLRQPNN</sequence>
<organism evidence="3 4">
    <name type="scientific">Exiguobacterium alkaliphilum</name>
    <dbReference type="NCBI Taxonomy" id="1428684"/>
    <lineage>
        <taxon>Bacteria</taxon>
        <taxon>Bacillati</taxon>
        <taxon>Bacillota</taxon>
        <taxon>Bacilli</taxon>
        <taxon>Bacillales</taxon>
        <taxon>Bacillales Family XII. Incertae Sedis</taxon>
        <taxon>Exiguobacterium</taxon>
    </lineage>
</organism>
<evidence type="ECO:0000313" key="3">
    <source>
        <dbReference type="EMBL" id="MCT4795685.1"/>
    </source>
</evidence>
<dbReference type="EMBL" id="JANIEK010000032">
    <property type="protein sequence ID" value="MCT4795685.1"/>
    <property type="molecule type" value="Genomic_DNA"/>
</dbReference>
<accession>A0ABT2L193</accession>